<organism evidence="2 3">
    <name type="scientific">Leekyejoonella antrihumi</name>
    <dbReference type="NCBI Taxonomy" id="1660198"/>
    <lineage>
        <taxon>Bacteria</taxon>
        <taxon>Bacillati</taxon>
        <taxon>Actinomycetota</taxon>
        <taxon>Actinomycetes</taxon>
        <taxon>Micrococcales</taxon>
        <taxon>Dermacoccaceae</taxon>
        <taxon>Leekyejoonella</taxon>
    </lineage>
</organism>
<evidence type="ECO:0000313" key="2">
    <source>
        <dbReference type="EMBL" id="TWP38573.1"/>
    </source>
</evidence>
<evidence type="ECO:0000256" key="1">
    <source>
        <dbReference type="SAM" id="MobiDB-lite"/>
    </source>
</evidence>
<accession>A0A563E8K1</accession>
<dbReference type="RefSeq" id="WP_146314976.1">
    <property type="nucleotide sequence ID" value="NZ_VCQV01000002.1"/>
</dbReference>
<comment type="caution">
    <text evidence="2">The sequence shown here is derived from an EMBL/GenBank/DDBJ whole genome shotgun (WGS) entry which is preliminary data.</text>
</comment>
<reference evidence="2 3" key="1">
    <citation type="submission" date="2019-05" db="EMBL/GenBank/DDBJ databases">
        <authorList>
            <person name="Lee S.D."/>
        </authorList>
    </citation>
    <scope>NUCLEOTIDE SEQUENCE [LARGE SCALE GENOMIC DNA]</scope>
    <source>
        <strain evidence="2 3">C5-26</strain>
    </source>
</reference>
<dbReference type="Proteomes" id="UP000320244">
    <property type="component" value="Unassembled WGS sequence"/>
</dbReference>
<dbReference type="AlphaFoldDB" id="A0A563E8K1"/>
<sequence length="203" mass="20592">MQGNVVVIPRAVLNAITTATVHIQGSGYAERGSILALGCTPEFGCTHAADQQVAGSVIGNKPLAVYLNGATVRRNVLVFGGGPAVGCVDTGFPPLGHDLPMKDNTIGGNVVIDGWAGCWAGLLRNTIGGSVSYSRVKANTSSGSNGQPLDPQGPDSNEIVANTIRGALVCWGNTPAPQFGDAGDPPCATNHAGCGKWGQCANL</sequence>
<feature type="compositionally biased region" description="Polar residues" evidence="1">
    <location>
        <begin position="138"/>
        <end position="147"/>
    </location>
</feature>
<dbReference type="EMBL" id="VCQV01000002">
    <property type="protein sequence ID" value="TWP38573.1"/>
    <property type="molecule type" value="Genomic_DNA"/>
</dbReference>
<proteinExistence type="predicted"/>
<evidence type="ECO:0008006" key="4">
    <source>
        <dbReference type="Google" id="ProtNLM"/>
    </source>
</evidence>
<dbReference type="OrthoDB" id="9776971at2"/>
<gene>
    <name evidence="2" type="ORF">FGL98_01930</name>
</gene>
<keyword evidence="3" id="KW-1185">Reference proteome</keyword>
<feature type="region of interest" description="Disordered" evidence="1">
    <location>
        <begin position="138"/>
        <end position="157"/>
    </location>
</feature>
<evidence type="ECO:0000313" key="3">
    <source>
        <dbReference type="Proteomes" id="UP000320244"/>
    </source>
</evidence>
<name>A0A563E8K1_9MICO</name>
<reference evidence="2 3" key="2">
    <citation type="submission" date="2019-08" db="EMBL/GenBank/DDBJ databases">
        <title>Jejuicoccus antrihumi gen. nov., sp. nov., a new member of the family Dermacoccaceae isolated from a cave.</title>
        <authorList>
            <person name="Schumann P."/>
            <person name="Kim I.S."/>
        </authorList>
    </citation>
    <scope>NUCLEOTIDE SEQUENCE [LARGE SCALE GENOMIC DNA]</scope>
    <source>
        <strain evidence="2 3">C5-26</strain>
    </source>
</reference>
<protein>
    <recommendedName>
        <fullName evidence="4">Right-handed parallel beta-helix repeat-containing protein</fullName>
    </recommendedName>
</protein>